<keyword evidence="1" id="KW-1185">Reference proteome</keyword>
<reference evidence="2" key="1">
    <citation type="submission" date="2025-08" db="UniProtKB">
        <authorList>
            <consortium name="RefSeq"/>
        </authorList>
    </citation>
    <scope>IDENTIFICATION</scope>
</reference>
<dbReference type="RefSeq" id="XP_026192000.1">
    <property type="nucleotide sequence ID" value="XM_026336215.1"/>
</dbReference>
<proteinExistence type="predicted"/>
<dbReference type="Proteomes" id="UP000515125">
    <property type="component" value="Unplaced"/>
</dbReference>
<organism evidence="1 2">
    <name type="scientific">Cyclospora cayetanensis</name>
    <dbReference type="NCBI Taxonomy" id="88456"/>
    <lineage>
        <taxon>Eukaryota</taxon>
        <taxon>Sar</taxon>
        <taxon>Alveolata</taxon>
        <taxon>Apicomplexa</taxon>
        <taxon>Conoidasida</taxon>
        <taxon>Coccidia</taxon>
        <taxon>Eucoccidiorida</taxon>
        <taxon>Eimeriorina</taxon>
        <taxon>Eimeriidae</taxon>
        <taxon>Cyclospora</taxon>
    </lineage>
</organism>
<accession>A0A6P6RY10</accession>
<gene>
    <name evidence="2" type="primary">LOC113147048</name>
</gene>
<evidence type="ECO:0000313" key="1">
    <source>
        <dbReference type="Proteomes" id="UP000515125"/>
    </source>
</evidence>
<dbReference type="GeneID" id="113147048"/>
<protein>
    <submittedName>
        <fullName evidence="2">Uncharacterized protein LOC113147048</fullName>
    </submittedName>
</protein>
<evidence type="ECO:0000313" key="2">
    <source>
        <dbReference type="RefSeq" id="XP_026192000.1"/>
    </source>
</evidence>
<name>A0A6P6RY10_9EIME</name>
<dbReference type="AlphaFoldDB" id="A0A6P6RY10"/>
<sequence>MGGRKKHSLGTFESTSQEKIMEGDPIGWEYSQCCLLLQGVQIVGAYGVLRLCLEEPQHELLQGNPALIRSLLRILQEQQQQLTASSNSTRRRVRSSLKKRCTTTNIYLCLLVSLPLFLFSESRQGRAVLNSCRVGDALVQFLKEVGAATAAAAKCGGASFAPGTGSCAVAAAPAAPAAAARHSGRGLAATSAARQWSCTAARVLYRATAHGSCVSAFTLGVACNRPNWASRVVAAAGSSAATAEALPELCGLLANCAAVLQMHQLLQDGLLQMLLRWGITAIQTINARSEHVSLHVRGESRHWCI</sequence>